<keyword evidence="2" id="KW-1185">Reference proteome</keyword>
<dbReference type="EMBL" id="VSRR010051651">
    <property type="protein sequence ID" value="MPC79635.1"/>
    <property type="molecule type" value="Genomic_DNA"/>
</dbReference>
<evidence type="ECO:0000313" key="1">
    <source>
        <dbReference type="EMBL" id="MPC79635.1"/>
    </source>
</evidence>
<organism evidence="1 2">
    <name type="scientific">Portunus trituberculatus</name>
    <name type="common">Swimming crab</name>
    <name type="synonym">Neptunus trituberculatus</name>
    <dbReference type="NCBI Taxonomy" id="210409"/>
    <lineage>
        <taxon>Eukaryota</taxon>
        <taxon>Metazoa</taxon>
        <taxon>Ecdysozoa</taxon>
        <taxon>Arthropoda</taxon>
        <taxon>Crustacea</taxon>
        <taxon>Multicrustacea</taxon>
        <taxon>Malacostraca</taxon>
        <taxon>Eumalacostraca</taxon>
        <taxon>Eucarida</taxon>
        <taxon>Decapoda</taxon>
        <taxon>Pleocyemata</taxon>
        <taxon>Brachyura</taxon>
        <taxon>Eubrachyura</taxon>
        <taxon>Portunoidea</taxon>
        <taxon>Portunidae</taxon>
        <taxon>Portuninae</taxon>
        <taxon>Portunus</taxon>
    </lineage>
</organism>
<dbReference type="Proteomes" id="UP000324222">
    <property type="component" value="Unassembled WGS sequence"/>
</dbReference>
<name>A0A5B7IBP8_PORTR</name>
<comment type="caution">
    <text evidence="1">The sequence shown here is derived from an EMBL/GenBank/DDBJ whole genome shotgun (WGS) entry which is preliminary data.</text>
</comment>
<proteinExistence type="predicted"/>
<dbReference type="AlphaFoldDB" id="A0A5B7IBP8"/>
<sequence>MNMKTCPGTEGVNLFSTGTYFYPETPSILGYIFTLCTIRPFY</sequence>
<protein>
    <submittedName>
        <fullName evidence="1">Uncharacterized protein</fullName>
    </submittedName>
</protein>
<reference evidence="1 2" key="1">
    <citation type="submission" date="2019-05" db="EMBL/GenBank/DDBJ databases">
        <title>Another draft genome of Portunus trituberculatus and its Hox gene families provides insights of decapod evolution.</title>
        <authorList>
            <person name="Jeong J.-H."/>
            <person name="Song I."/>
            <person name="Kim S."/>
            <person name="Choi T."/>
            <person name="Kim D."/>
            <person name="Ryu S."/>
            <person name="Kim W."/>
        </authorList>
    </citation>
    <scope>NUCLEOTIDE SEQUENCE [LARGE SCALE GENOMIC DNA]</scope>
    <source>
        <tissue evidence="1">Muscle</tissue>
    </source>
</reference>
<accession>A0A5B7IBP8</accession>
<evidence type="ECO:0000313" key="2">
    <source>
        <dbReference type="Proteomes" id="UP000324222"/>
    </source>
</evidence>
<gene>
    <name evidence="1" type="ORF">E2C01_074172</name>
</gene>